<comment type="caution">
    <text evidence="1">The sequence shown here is derived from an EMBL/GenBank/DDBJ whole genome shotgun (WGS) entry which is preliminary data.</text>
</comment>
<organism evidence="1 2">
    <name type="scientific">Adineta ricciae</name>
    <name type="common">Rotifer</name>
    <dbReference type="NCBI Taxonomy" id="249248"/>
    <lineage>
        <taxon>Eukaryota</taxon>
        <taxon>Metazoa</taxon>
        <taxon>Spiralia</taxon>
        <taxon>Gnathifera</taxon>
        <taxon>Rotifera</taxon>
        <taxon>Eurotatoria</taxon>
        <taxon>Bdelloidea</taxon>
        <taxon>Adinetida</taxon>
        <taxon>Adinetidae</taxon>
        <taxon>Adineta</taxon>
    </lineage>
</organism>
<sequence length="74" mass="8937">MGSNPLEVFHTSSRIIYHQKMRPKPVNHLERFPHFEINPEEYQKMKNYHVESHQPFSVLLFALYVNLYLNHINS</sequence>
<gene>
    <name evidence="1" type="ORF">EDS130_LOCUS40865</name>
</gene>
<proteinExistence type="predicted"/>
<accession>A0A815R3K5</accession>
<name>A0A815R3K5_ADIRI</name>
<dbReference type="EMBL" id="CAJNOJ010000510">
    <property type="protein sequence ID" value="CAF1472096.1"/>
    <property type="molecule type" value="Genomic_DNA"/>
</dbReference>
<dbReference type="AlphaFoldDB" id="A0A815R3K5"/>
<reference evidence="1" key="1">
    <citation type="submission" date="2021-02" db="EMBL/GenBank/DDBJ databases">
        <authorList>
            <person name="Nowell W R."/>
        </authorList>
    </citation>
    <scope>NUCLEOTIDE SEQUENCE</scope>
</reference>
<evidence type="ECO:0000313" key="2">
    <source>
        <dbReference type="Proteomes" id="UP000663852"/>
    </source>
</evidence>
<protein>
    <submittedName>
        <fullName evidence="1">Uncharacterized protein</fullName>
    </submittedName>
</protein>
<dbReference type="Proteomes" id="UP000663852">
    <property type="component" value="Unassembled WGS sequence"/>
</dbReference>
<evidence type="ECO:0000313" key="1">
    <source>
        <dbReference type="EMBL" id="CAF1472096.1"/>
    </source>
</evidence>